<dbReference type="InterPro" id="IPR008930">
    <property type="entry name" value="Terpenoid_cyclase/PrenylTrfase"/>
</dbReference>
<feature type="compositionally biased region" description="Acidic residues" evidence="1">
    <location>
        <begin position="152"/>
        <end position="164"/>
    </location>
</feature>
<dbReference type="Proteomes" id="UP000177047">
    <property type="component" value="Unassembled WGS sequence"/>
</dbReference>
<evidence type="ECO:0000313" key="4">
    <source>
        <dbReference type="Proteomes" id="UP000177047"/>
    </source>
</evidence>
<feature type="signal peptide" evidence="2">
    <location>
        <begin position="1"/>
        <end position="22"/>
    </location>
</feature>
<name>A0A1F6YRZ8_9BACT</name>
<dbReference type="Gene3D" id="1.50.10.20">
    <property type="match status" value="1"/>
</dbReference>
<evidence type="ECO:0000256" key="1">
    <source>
        <dbReference type="SAM" id="MobiDB-lite"/>
    </source>
</evidence>
<evidence type="ECO:0008006" key="5">
    <source>
        <dbReference type="Google" id="ProtNLM"/>
    </source>
</evidence>
<feature type="region of interest" description="Disordered" evidence="1">
    <location>
        <begin position="152"/>
        <end position="179"/>
    </location>
</feature>
<dbReference type="STRING" id="1801803.A2356_01910"/>
<protein>
    <recommendedName>
        <fullName evidence="5">DUF4430 domain-containing protein</fullName>
    </recommendedName>
</protein>
<dbReference type="EMBL" id="MFWB01000010">
    <property type="protein sequence ID" value="OGJ09108.1"/>
    <property type="molecule type" value="Genomic_DNA"/>
</dbReference>
<gene>
    <name evidence="3" type="ORF">A2356_01910</name>
</gene>
<keyword evidence="2" id="KW-0732">Signal</keyword>
<dbReference type="CDD" id="cd00688">
    <property type="entry name" value="ISOPREN_C2_like"/>
    <property type="match status" value="1"/>
</dbReference>
<sequence>MKKVTKVLLVLAVLFFYSPVLAEEVPPVTVTPDPVTIHLTITNGANSAYDNDITVTACNSDNGATTEVKVTAYCAILQSGVESDWNWDWAPGAFLNSLADIAGYTSQDSTGGDVYHYWSWSLNGGYADVGLNQHNLEANDLISLSFVDPIEETPEVTPGEDENTEEQHSSSSGSRSSKKEEKAIFNLEKAFEFIISQQKEKGSFGEDLYTDWTALALATTQNYTKETIKLVKHFGELKISGTVLTDYERHAMALMALGLNPYNTNGENYIEKIISSFDGKQFGDVNEDNDDIFALIVLTNAGYTVEDKMIADDISFVLGRQRENGSWDESVDMTGAGIQALANFSPTPGVGESLDKAKKFLKQSQKKNGGWDENTSSTAWAIQGLNALGEELEDWKMDGNTPLDYLTTIQDVDGGIKNENLENRIWQTAYVISALSGKTWNQIMQNFEKVESLTVTEQPKQIAIKPKIIKPKPKNLVNQNTATAINSLAPESEPKTEESGWFSKLIYKIFSIF</sequence>
<proteinExistence type="predicted"/>
<dbReference type="SUPFAM" id="SSF48239">
    <property type="entry name" value="Terpenoid cyclases/Protein prenyltransferases"/>
    <property type="match status" value="1"/>
</dbReference>
<accession>A0A1F6YRZ8</accession>
<organism evidence="3 4">
    <name type="scientific">Candidatus Nomurabacteria bacterium RIFOXYB1_FULL_39_16</name>
    <dbReference type="NCBI Taxonomy" id="1801803"/>
    <lineage>
        <taxon>Bacteria</taxon>
        <taxon>Candidatus Nomuraibacteriota</taxon>
    </lineage>
</organism>
<evidence type="ECO:0000313" key="3">
    <source>
        <dbReference type="EMBL" id="OGJ09108.1"/>
    </source>
</evidence>
<comment type="caution">
    <text evidence="3">The sequence shown here is derived from an EMBL/GenBank/DDBJ whole genome shotgun (WGS) entry which is preliminary data.</text>
</comment>
<reference evidence="3 4" key="1">
    <citation type="journal article" date="2016" name="Nat. Commun.">
        <title>Thousands of microbial genomes shed light on interconnected biogeochemical processes in an aquifer system.</title>
        <authorList>
            <person name="Anantharaman K."/>
            <person name="Brown C.T."/>
            <person name="Hug L.A."/>
            <person name="Sharon I."/>
            <person name="Castelle C.J."/>
            <person name="Probst A.J."/>
            <person name="Thomas B.C."/>
            <person name="Singh A."/>
            <person name="Wilkins M.J."/>
            <person name="Karaoz U."/>
            <person name="Brodie E.L."/>
            <person name="Williams K.H."/>
            <person name="Hubbard S.S."/>
            <person name="Banfield J.F."/>
        </authorList>
    </citation>
    <scope>NUCLEOTIDE SEQUENCE [LARGE SCALE GENOMIC DNA]</scope>
</reference>
<evidence type="ECO:0000256" key="2">
    <source>
        <dbReference type="SAM" id="SignalP"/>
    </source>
</evidence>
<dbReference type="AlphaFoldDB" id="A0A1F6YRZ8"/>
<feature type="chain" id="PRO_5009527564" description="DUF4430 domain-containing protein" evidence="2">
    <location>
        <begin position="23"/>
        <end position="513"/>
    </location>
</feature>